<dbReference type="Proteomes" id="UP000695022">
    <property type="component" value="Unplaced"/>
</dbReference>
<feature type="compositionally biased region" description="Acidic residues" evidence="14">
    <location>
        <begin position="1225"/>
        <end position="1242"/>
    </location>
</feature>
<dbReference type="Pfam" id="PF00628">
    <property type="entry name" value="PHD"/>
    <property type="match status" value="2"/>
</dbReference>
<dbReference type="InterPro" id="IPR018359">
    <property type="entry name" value="Bromodomain_CS"/>
</dbReference>
<keyword evidence="7 13" id="KW-0175">Coiled coil</keyword>
<evidence type="ECO:0000256" key="4">
    <source>
        <dbReference type="ARBA" id="ARBA00022771"/>
    </source>
</evidence>
<feature type="region of interest" description="Disordered" evidence="14">
    <location>
        <begin position="1351"/>
        <end position="1395"/>
    </location>
</feature>
<feature type="region of interest" description="Disordered" evidence="14">
    <location>
        <begin position="2009"/>
        <end position="2028"/>
    </location>
</feature>
<dbReference type="SMART" id="SM00297">
    <property type="entry name" value="BROMO"/>
    <property type="match status" value="1"/>
</dbReference>
<evidence type="ECO:0000256" key="13">
    <source>
        <dbReference type="SAM" id="Coils"/>
    </source>
</evidence>
<dbReference type="InterPro" id="IPR019787">
    <property type="entry name" value="Znf_PHD-finger"/>
</dbReference>
<gene>
    <name evidence="20" type="primary">LOC106816043</name>
</gene>
<dbReference type="InterPro" id="IPR018501">
    <property type="entry name" value="DDT_dom"/>
</dbReference>
<dbReference type="PROSITE" id="PS50016">
    <property type="entry name" value="ZF_PHD_2"/>
    <property type="match status" value="2"/>
</dbReference>
<feature type="domain" description="DDT" evidence="17">
    <location>
        <begin position="947"/>
        <end position="1011"/>
    </location>
</feature>
<evidence type="ECO:0000256" key="8">
    <source>
        <dbReference type="ARBA" id="ARBA00023117"/>
    </source>
</evidence>
<dbReference type="PROSITE" id="PS50982">
    <property type="entry name" value="MBD"/>
    <property type="match status" value="1"/>
</dbReference>
<dbReference type="Gene3D" id="1.20.920.10">
    <property type="entry name" value="Bromodomain-like"/>
    <property type="match status" value="1"/>
</dbReference>
<proteinExistence type="inferred from homology"/>
<comment type="subcellular location">
    <subcellularLocation>
        <location evidence="1">Nucleus</location>
    </subcellularLocation>
</comment>
<keyword evidence="19" id="KW-1185">Reference proteome</keyword>
<dbReference type="Pfam" id="PF15613">
    <property type="entry name" value="WSD"/>
    <property type="match status" value="1"/>
</dbReference>
<dbReference type="PRINTS" id="PR00503">
    <property type="entry name" value="BROMODOMAIN"/>
</dbReference>
<dbReference type="SUPFAM" id="SSF54171">
    <property type="entry name" value="DNA-binding domain"/>
    <property type="match status" value="1"/>
</dbReference>
<dbReference type="Pfam" id="PF01429">
    <property type="entry name" value="MBD"/>
    <property type="match status" value="1"/>
</dbReference>
<feature type="compositionally biased region" description="Basic and acidic residues" evidence="14">
    <location>
        <begin position="1354"/>
        <end position="1374"/>
    </location>
</feature>
<keyword evidence="4 12" id="KW-0863">Zinc-finger</keyword>
<dbReference type="PROSITE" id="PS01359">
    <property type="entry name" value="ZF_PHD_1"/>
    <property type="match status" value="1"/>
</dbReference>
<feature type="compositionally biased region" description="Basic and acidic residues" evidence="14">
    <location>
        <begin position="327"/>
        <end position="360"/>
    </location>
</feature>
<feature type="compositionally biased region" description="Low complexity" evidence="14">
    <location>
        <begin position="229"/>
        <end position="240"/>
    </location>
</feature>
<dbReference type="PROSITE" id="PS50827">
    <property type="entry name" value="DDT"/>
    <property type="match status" value="1"/>
</dbReference>
<feature type="region of interest" description="Disordered" evidence="14">
    <location>
        <begin position="1700"/>
        <end position="1785"/>
    </location>
</feature>
<feature type="region of interest" description="Disordered" evidence="14">
    <location>
        <begin position="167"/>
        <end position="211"/>
    </location>
</feature>
<dbReference type="SMART" id="SM00571">
    <property type="entry name" value="DDT"/>
    <property type="match status" value="1"/>
</dbReference>
<feature type="compositionally biased region" description="Acidic residues" evidence="14">
    <location>
        <begin position="1178"/>
        <end position="1189"/>
    </location>
</feature>
<protein>
    <submittedName>
        <fullName evidence="20">Bromodomain adjacent to zinc finger domain protein 2B-like</fullName>
    </submittedName>
</protein>
<feature type="domain" description="PHD-type" evidence="16">
    <location>
        <begin position="1877"/>
        <end position="1927"/>
    </location>
</feature>
<feature type="region of interest" description="Disordered" evidence="14">
    <location>
        <begin position="469"/>
        <end position="613"/>
    </location>
</feature>
<dbReference type="PANTHER" id="PTHR45915:SF2">
    <property type="entry name" value="TOUTATIS, ISOFORM E"/>
    <property type="match status" value="1"/>
</dbReference>
<feature type="domain" description="MBD" evidence="18">
    <location>
        <begin position="613"/>
        <end position="685"/>
    </location>
</feature>
<keyword evidence="8 11" id="KW-0103">Bromodomain</keyword>
<feature type="compositionally biased region" description="Low complexity" evidence="14">
    <location>
        <begin position="495"/>
        <end position="506"/>
    </location>
</feature>
<evidence type="ECO:0000256" key="12">
    <source>
        <dbReference type="PROSITE-ProRule" id="PRU00146"/>
    </source>
</evidence>
<evidence type="ECO:0000256" key="2">
    <source>
        <dbReference type="ARBA" id="ARBA00007444"/>
    </source>
</evidence>
<evidence type="ECO:0000259" key="17">
    <source>
        <dbReference type="PROSITE" id="PS50827"/>
    </source>
</evidence>
<dbReference type="PROSITE" id="PS50014">
    <property type="entry name" value="BROMODOMAIN_2"/>
    <property type="match status" value="1"/>
</dbReference>
<feature type="region of interest" description="Disordered" evidence="14">
    <location>
        <begin position="229"/>
        <end position="373"/>
    </location>
</feature>
<dbReference type="SUPFAM" id="SSF47370">
    <property type="entry name" value="Bromodomain"/>
    <property type="match status" value="1"/>
</dbReference>
<dbReference type="InterPro" id="IPR001487">
    <property type="entry name" value="Bromodomain"/>
</dbReference>
<evidence type="ECO:0000259" key="18">
    <source>
        <dbReference type="PROSITE" id="PS50982"/>
    </source>
</evidence>
<dbReference type="InterPro" id="IPR019786">
    <property type="entry name" value="Zinc_finger_PHD-type_CS"/>
</dbReference>
<evidence type="ECO:0000256" key="14">
    <source>
        <dbReference type="SAM" id="MobiDB-lite"/>
    </source>
</evidence>
<evidence type="ECO:0000256" key="3">
    <source>
        <dbReference type="ARBA" id="ARBA00022723"/>
    </source>
</evidence>
<feature type="compositionally biased region" description="Acidic residues" evidence="14">
    <location>
        <begin position="1752"/>
        <end position="1781"/>
    </location>
</feature>
<dbReference type="CDD" id="cd15545">
    <property type="entry name" value="PHD_BAZ2A_like"/>
    <property type="match status" value="1"/>
</dbReference>
<organism evidence="19 20">
    <name type="scientific">Priapulus caudatus</name>
    <name type="common">Priapulid worm</name>
    <dbReference type="NCBI Taxonomy" id="37621"/>
    <lineage>
        <taxon>Eukaryota</taxon>
        <taxon>Metazoa</taxon>
        <taxon>Ecdysozoa</taxon>
        <taxon>Scalidophora</taxon>
        <taxon>Priapulida</taxon>
        <taxon>Priapulimorpha</taxon>
        <taxon>Priapulimorphida</taxon>
        <taxon>Priapulidae</taxon>
        <taxon>Priapulus</taxon>
    </lineage>
</organism>
<evidence type="ECO:0000256" key="7">
    <source>
        <dbReference type="ARBA" id="ARBA00023054"/>
    </source>
</evidence>
<feature type="region of interest" description="Disordered" evidence="14">
    <location>
        <begin position="1135"/>
        <end position="1295"/>
    </location>
</feature>
<name>A0ABM1EV53_PRICU</name>
<dbReference type="InterPro" id="IPR001965">
    <property type="entry name" value="Znf_PHD"/>
</dbReference>
<feature type="domain" description="PHD-type" evidence="16">
    <location>
        <begin position="1931"/>
        <end position="1979"/>
    </location>
</feature>
<feature type="coiled-coil region" evidence="13">
    <location>
        <begin position="766"/>
        <end position="838"/>
    </location>
</feature>
<keyword evidence="10" id="KW-0539">Nucleus</keyword>
<feature type="compositionally biased region" description="Polar residues" evidence="14">
    <location>
        <begin position="258"/>
        <end position="273"/>
    </location>
</feature>
<dbReference type="InterPro" id="IPR028941">
    <property type="entry name" value="WHIM2_dom"/>
</dbReference>
<evidence type="ECO:0000256" key="10">
    <source>
        <dbReference type="ARBA" id="ARBA00023242"/>
    </source>
</evidence>
<evidence type="ECO:0000256" key="9">
    <source>
        <dbReference type="ARBA" id="ARBA00023163"/>
    </source>
</evidence>
<comment type="similarity">
    <text evidence="2">Belongs to the WAL family.</text>
</comment>
<evidence type="ECO:0000256" key="6">
    <source>
        <dbReference type="ARBA" id="ARBA00023015"/>
    </source>
</evidence>
<dbReference type="InterPro" id="IPR016177">
    <property type="entry name" value="DNA-bd_dom_sf"/>
</dbReference>
<feature type="compositionally biased region" description="Low complexity" evidence="14">
    <location>
        <begin position="293"/>
        <end position="309"/>
    </location>
</feature>
<evidence type="ECO:0000256" key="1">
    <source>
        <dbReference type="ARBA" id="ARBA00004123"/>
    </source>
</evidence>
<dbReference type="InterPro" id="IPR001739">
    <property type="entry name" value="Methyl_CpG_DNA-bd"/>
</dbReference>
<feature type="compositionally biased region" description="Low complexity" evidence="14">
    <location>
        <begin position="531"/>
        <end position="567"/>
    </location>
</feature>
<accession>A0ABM1EV53</accession>
<dbReference type="GeneID" id="106816043"/>
<dbReference type="Pfam" id="PF02791">
    <property type="entry name" value="DDT"/>
    <property type="match status" value="1"/>
</dbReference>
<feature type="coiled-coil region" evidence="13">
    <location>
        <begin position="868"/>
        <end position="907"/>
    </location>
</feature>
<keyword evidence="3" id="KW-0479">Metal-binding</keyword>
<dbReference type="InterPro" id="IPR013083">
    <property type="entry name" value="Znf_RING/FYVE/PHD"/>
</dbReference>
<keyword evidence="9" id="KW-0804">Transcription</keyword>
<dbReference type="SMART" id="SM00249">
    <property type="entry name" value="PHD"/>
    <property type="match status" value="2"/>
</dbReference>
<feature type="compositionally biased region" description="Low complexity" evidence="14">
    <location>
        <begin position="167"/>
        <end position="208"/>
    </location>
</feature>
<evidence type="ECO:0000313" key="20">
    <source>
        <dbReference type="RefSeq" id="XP_014676074.1"/>
    </source>
</evidence>
<feature type="region of interest" description="Disordered" evidence="14">
    <location>
        <begin position="725"/>
        <end position="752"/>
    </location>
</feature>
<dbReference type="Gene3D" id="3.30.890.10">
    <property type="entry name" value="Methyl-cpg-binding Protein 2, Chain A"/>
    <property type="match status" value="1"/>
</dbReference>
<keyword evidence="6" id="KW-0805">Transcription regulation</keyword>
<dbReference type="PANTHER" id="PTHR45915">
    <property type="entry name" value="TRANSCRIPTION INTERMEDIARY FACTOR"/>
    <property type="match status" value="1"/>
</dbReference>
<dbReference type="SUPFAM" id="SSF57903">
    <property type="entry name" value="FYVE/PHD zinc finger"/>
    <property type="match status" value="2"/>
</dbReference>
<feature type="domain" description="Bromo" evidence="15">
    <location>
        <begin position="2049"/>
        <end position="2119"/>
    </location>
</feature>
<dbReference type="Pfam" id="PF00439">
    <property type="entry name" value="Bromodomain"/>
    <property type="match status" value="1"/>
</dbReference>
<evidence type="ECO:0000259" key="16">
    <source>
        <dbReference type="PROSITE" id="PS50016"/>
    </source>
</evidence>
<dbReference type="InterPro" id="IPR011011">
    <property type="entry name" value="Znf_FYVE_PHD"/>
</dbReference>
<dbReference type="RefSeq" id="XP_014676074.1">
    <property type="nucleotide sequence ID" value="XM_014820588.1"/>
</dbReference>
<dbReference type="PROSITE" id="PS00633">
    <property type="entry name" value="BROMODOMAIN_1"/>
    <property type="match status" value="1"/>
</dbReference>
<evidence type="ECO:0000256" key="5">
    <source>
        <dbReference type="ARBA" id="ARBA00022833"/>
    </source>
</evidence>
<dbReference type="Gene3D" id="3.30.40.10">
    <property type="entry name" value="Zinc/RING finger domain, C3HC4 (zinc finger)"/>
    <property type="match status" value="2"/>
</dbReference>
<feature type="compositionally biased region" description="Low complexity" evidence="14">
    <location>
        <begin position="1137"/>
        <end position="1147"/>
    </location>
</feature>
<feature type="compositionally biased region" description="Basic and acidic residues" evidence="14">
    <location>
        <begin position="1737"/>
        <end position="1746"/>
    </location>
</feature>
<evidence type="ECO:0000259" key="15">
    <source>
        <dbReference type="PROSITE" id="PS50014"/>
    </source>
</evidence>
<reference evidence="20" key="1">
    <citation type="submission" date="2025-08" db="UniProtKB">
        <authorList>
            <consortium name="RefSeq"/>
        </authorList>
    </citation>
    <scope>IDENTIFICATION</scope>
</reference>
<sequence length="2140" mass="238369">MSPLCSVFFTRVFSRAGGGSLFGTSPASLAALPPYAHLPGAYSMLSHPLAGLPLPTSPNDYTAISSLNYSQTTGGAGWWMSASEHVRRMAALNDYFAAGLSVGFLPTFGTGVPDGVRPSGFDALLQQSLLASPSSQDLRLGKNNCTPSSSASASLSTLSSSPLSLVSSAAPTVSSPSHSTPRPSSRSRSRTPSSTPSSASTSSIPPSAKHAVTTTTTAFIVRSPVASTSAASSSAPHTSSFFLPPAPSPGRPDKLPSATATKSNTPKSSSASEGKQKTAESSSDSEVADSEGADVSSGSSVSSDSASDSTDNDDMSLQQVKAQLKARQKELLAQERKLKQEQRKSMEKKLLTHEHKHPDELSPSPSQPPSFVSVPPISACSLLTQAACAVSNETAIDLSMKSSREPETPAIHSTEKLKKLYAGANAVSLLKPPAVIAKPKYDPQTMTPEEHQARQEELKELLEAQLKQQQQQLKLARKMAAQREKELSSHPHPHPQQQQQQQLSLLKPRARGGRSTKTSQDGVGRGRGRGRITSSSRAIAAARKQQQMAAQRMLQQQQRVWQLSQTSEESADDSMSHVSVLSSSETAGTTTKRHHEDSSDSAAAAATKRRRVIRDERELRTPLERGWRRQTKIRALSMCGVRGDVLYFAPCGKKMRTYPEVQRYLEKHRIADISRDNFSFSTKMNIGEFLDPQADGQGFLVLTEEEIRARIDEFRARKMKKKTIGNGVGARGGGHRKMNWKGGAIGQKQGARGKMMRKAEAMRQSKHMAQQRLLEAAQEAKRMREEEKKRQKEHVRLQRQQEKFYRAEQLRLEKEYRAQQLIEARKRRQENIQRERLQDAMRKAQYLQEREMKRQQAVLLKHQERERRRQHMMLVRALEARKKQEEKERLKEERRVEKRHVREQKIEQRRLEIMRAREMKKPVEDMQLKEPKVLPNLDRIPGVKLAGEAFANCLMVIEFLHNFGDTLELDDEKLPSLNTLQLGLINDEEHISELLDTVCMLLRIALRDPGIPLLPEARTIFGSSILDVTLDQDNVSELLRLYLWCKNSKTDGFVSLLKDQPFTACCPTDKSEILALLCNDLLMNKNVLSQIDENLEQMNTLKRDKWVQEGEIRKMKGLQARTQALASMDWKPQCLDQQAATASSSSQPNTPRKEAAAVKPDHDEEPADSKPKDAATADSEETRDEDGNHDDDGHLGDKEEEEEDDDKDDDSGNESDASDGCIAADDPEEDNDNDKDDEDETNDASTKCAQVVSEKEQQGDDDSSRQAAEASAGNEEEKSKPEEAYAEPVLEAADPVKMQKKVDRLCKQHRQMKNKLTAVCHSLRATSFGQDRYRRRYWVLPCAGGVFVEGLESGDSREEPQVATGKEEGGSGKQEDEEEEEASVAVKTEEDDDEASNLFLQNPCECGRFSDFMPDGAAARDTEAGSLSAGGAGPASPGGSYVGVPVSFRTAQPLSAEQLLRNLSEQSFQHPWFSVLPRFPCDERSITRPQPSPARLPVPKYRGGGSCRTLRMPAGCVYNGALPPRPPSCTEGATGTATAPASPAHQMQVHSTRDHANPKPIPIEMQRGWWRITDPNQLKSLVKSLHVRGVRERHLLKQLQKHIDYTCQSCSKGRKDVTDLEITERDREISQSVTRAPDVDARGSCDAARSHDIEMEILTQVERLEERLIKASMQIKGFKLLPKATDDPTLQLVPRKLGEEAESVTVQCKEEVKEESTTEVDSPMETDSVKEEEDAEKTESKQEEPSSARTTEDEEEEEGNDDDEEGGEDTEEESGMEEEVGEENKRNVHAFQVAVQRLQMFEAAIERRYLLPPLGSRCVDTGNKTPPLASQSVEEVEVSPGLAVWRQALAVTTNPAQLYMCLKLLDQCIAWDKSIMKVFCQICRRGDNEAELLLCDSCDKGFHTYCFRPKMVDIPDGDWFCYECVSKRTGVPMCLVCGKAFGKMARCQGCPRAYHLDCLSPAMDRMPRGRWNCPDCTEKKLARKGRKNKEMRDREKDMVDDTLDDTTSTISECSFSAPPSEGTSSVKSARISNGSHDFTFCKALLVDMEKHECAWPFTAAVDTRQFPQYKKVIRQPMDFQMMRNKLQNNVYKAVEEFAEDAKLIFRNCEVFNEDDSEVGQAGHRMRNYFDMRWGALVDDS</sequence>
<feature type="compositionally biased region" description="Acidic residues" evidence="14">
    <location>
        <begin position="1198"/>
        <end position="1217"/>
    </location>
</feature>
<feature type="compositionally biased region" description="Basic and acidic residues" evidence="14">
    <location>
        <begin position="1151"/>
        <end position="1175"/>
    </location>
</feature>
<dbReference type="SMART" id="SM00391">
    <property type="entry name" value="MBD"/>
    <property type="match status" value="1"/>
</dbReference>
<dbReference type="InterPro" id="IPR036427">
    <property type="entry name" value="Bromodomain-like_sf"/>
</dbReference>
<keyword evidence="5" id="KW-0862">Zinc</keyword>
<feature type="compositionally biased region" description="Basic and acidic residues" evidence="14">
    <location>
        <begin position="1253"/>
        <end position="1264"/>
    </location>
</feature>
<evidence type="ECO:0000256" key="11">
    <source>
        <dbReference type="PROSITE-ProRule" id="PRU00035"/>
    </source>
</evidence>
<evidence type="ECO:0000313" key="19">
    <source>
        <dbReference type="Proteomes" id="UP000695022"/>
    </source>
</evidence>